<evidence type="ECO:0000313" key="1">
    <source>
        <dbReference type="EMBL" id="ADB58490.1"/>
    </source>
</evidence>
<keyword evidence="2" id="KW-1185">Reference proteome</keyword>
<gene>
    <name evidence="1" type="ordered locus">Arcpr_1442</name>
</gene>
<proteinExistence type="predicted"/>
<dbReference type="HOGENOM" id="CLU_2353071_0_0_2"/>
<dbReference type="STRING" id="572546.Arcpr_1442"/>
<dbReference type="KEGG" id="apo:Arcpr_1442"/>
<protein>
    <recommendedName>
        <fullName evidence="3">DUF2642 domain-containing protein</fullName>
    </recommendedName>
</protein>
<evidence type="ECO:0008006" key="3">
    <source>
        <dbReference type="Google" id="ProtNLM"/>
    </source>
</evidence>
<evidence type="ECO:0000313" key="2">
    <source>
        <dbReference type="Proteomes" id="UP000001901"/>
    </source>
</evidence>
<dbReference type="Proteomes" id="UP000001901">
    <property type="component" value="Chromosome"/>
</dbReference>
<organism evidence="1 2">
    <name type="scientific">Archaeoglobus profundus (strain DSM 5631 / JCM 9629 / NBRC 100127 / Av18)</name>
    <dbReference type="NCBI Taxonomy" id="572546"/>
    <lineage>
        <taxon>Archaea</taxon>
        <taxon>Methanobacteriati</taxon>
        <taxon>Methanobacteriota</taxon>
        <taxon>Archaeoglobi</taxon>
        <taxon>Archaeoglobales</taxon>
        <taxon>Archaeoglobaceae</taxon>
        <taxon>Archaeoglobus</taxon>
    </lineage>
</organism>
<dbReference type="AlphaFoldDB" id="D2REE6"/>
<reference evidence="1 2" key="1">
    <citation type="journal article" date="2010" name="Stand. Genomic Sci.">
        <title>Complete genome sequence of Archaeoglobus profundus type strain (AV18).</title>
        <authorList>
            <person name="von Jan M."/>
            <person name="Lapidus A."/>
            <person name="Del Rio T.G."/>
            <person name="Copeland A."/>
            <person name="Tice H."/>
            <person name="Cheng J.F."/>
            <person name="Lucas S."/>
            <person name="Chen F."/>
            <person name="Nolan M."/>
            <person name="Goodwin L."/>
            <person name="Han C."/>
            <person name="Pitluck S."/>
            <person name="Liolios K."/>
            <person name="Ivanova N."/>
            <person name="Mavromatis K."/>
            <person name="Ovchinnikova G."/>
            <person name="Chertkov O."/>
            <person name="Pati A."/>
            <person name="Chen A."/>
            <person name="Palaniappan K."/>
            <person name="Land M."/>
            <person name="Hauser L."/>
            <person name="Chang Y.J."/>
            <person name="Jeffries C.D."/>
            <person name="Saunders E."/>
            <person name="Brettin T."/>
            <person name="Detter J.C."/>
            <person name="Chain P."/>
            <person name="Eichinger K."/>
            <person name="Huber H."/>
            <person name="Spring S."/>
            <person name="Rohde M."/>
            <person name="Goker M."/>
            <person name="Wirth R."/>
            <person name="Woyke T."/>
            <person name="Bristow J."/>
            <person name="Eisen J.A."/>
            <person name="Markowitz V."/>
            <person name="Hugenholtz P."/>
            <person name="Kyrpides N.C."/>
            <person name="Klenk H.P."/>
        </authorList>
    </citation>
    <scope>NUCLEOTIDE SEQUENCE [LARGE SCALE GENOMIC DNA]</scope>
    <source>
        <strain evidence="2">DSM 5631 / JCM 9629 / NBRC 100127 / Av18</strain>
    </source>
</reference>
<name>D2REE6_ARCPA</name>
<dbReference type="PaxDb" id="572546-Arcpr_1442"/>
<accession>D2REE6</accession>
<sequence length="96" mass="11175">MSYLSTLMIAIPMLLTCWITVQETRWTLDNLRLKLMTEFAKTLPLVKVYTGVDIFLGKVLEVKRNFIQLRCGFSQILIPWEEIKVIEIQGQTQLNS</sequence>
<dbReference type="EMBL" id="CP001857">
    <property type="protein sequence ID" value="ADB58490.1"/>
    <property type="molecule type" value="Genomic_DNA"/>
</dbReference>